<organism evidence="7 8">
    <name type="scientific">Ureibacillus xyleni</name>
    <dbReference type="NCBI Taxonomy" id="614648"/>
    <lineage>
        <taxon>Bacteria</taxon>
        <taxon>Bacillati</taxon>
        <taxon>Bacillota</taxon>
        <taxon>Bacilli</taxon>
        <taxon>Bacillales</taxon>
        <taxon>Caryophanaceae</taxon>
        <taxon>Ureibacillus</taxon>
    </lineage>
</organism>
<dbReference type="Pfam" id="PF09924">
    <property type="entry name" value="LPG_synthase_C"/>
    <property type="match status" value="1"/>
</dbReference>
<evidence type="ECO:0000256" key="2">
    <source>
        <dbReference type="ARBA" id="ARBA00022475"/>
    </source>
</evidence>
<evidence type="ECO:0000313" key="7">
    <source>
        <dbReference type="EMBL" id="SOB99571.1"/>
    </source>
</evidence>
<evidence type="ECO:0000256" key="5">
    <source>
        <dbReference type="ARBA" id="ARBA00023136"/>
    </source>
</evidence>
<evidence type="ECO:0000256" key="3">
    <source>
        <dbReference type="ARBA" id="ARBA00022692"/>
    </source>
</evidence>
<protein>
    <submittedName>
        <fullName evidence="7">Phosphatidylglycerol lysyltransferase</fullName>
    </submittedName>
</protein>
<keyword evidence="8" id="KW-1185">Reference proteome</keyword>
<dbReference type="PANTHER" id="PTHR34697:SF2">
    <property type="entry name" value="PHOSPHATIDYLGLYCEROL LYSYLTRANSFERASE"/>
    <property type="match status" value="1"/>
</dbReference>
<dbReference type="SUPFAM" id="SSF55729">
    <property type="entry name" value="Acyl-CoA N-acyltransferases (Nat)"/>
    <property type="match status" value="1"/>
</dbReference>
<sequence>MFFKNKLSKNKVVINVEQLEDFLKEKGGNHVSHLFFLKDKEVFWTEEKNVLIVYKKFGKKLFVLGDPIGDECDIQNAIKEFCVYSNTMGLTPIYYQISPQYMQYYHESGYRFLKLGEEGIVDLQQFSLEGKKGAKLRTRMNKFIKNSFSFQVVQPPFSYELLTELKQISDSWLGFEKEKGFSVVSFQEDYVSRSPIALLYGPEGNVLAFATLATDYKQKITIDLMRSFAESPHGTMDVLFIHIFRWAKENGYQFCSLGMSPLSSVGHCEHSFTSEKLIRLVYLYGNKKYNFKGLKEFKGKFASVWEPKYLAYKKTSLPFTFIQLLLLINRTENQKNRTSEHGTILKKRERKLLSRSLN</sequence>
<dbReference type="InterPro" id="IPR016181">
    <property type="entry name" value="Acyl_CoA_acyltransferase"/>
</dbReference>
<feature type="domain" description="Phosphatidylglycerol lysyltransferase C-terminal" evidence="6">
    <location>
        <begin position="23"/>
        <end position="312"/>
    </location>
</feature>
<evidence type="ECO:0000313" key="8">
    <source>
        <dbReference type="Proteomes" id="UP000219636"/>
    </source>
</evidence>
<proteinExistence type="predicted"/>
<gene>
    <name evidence="7" type="ORF">SAMN05880501_102233</name>
</gene>
<dbReference type="InterPro" id="IPR024320">
    <property type="entry name" value="LPG_synthase_C"/>
</dbReference>
<evidence type="ECO:0000259" key="6">
    <source>
        <dbReference type="Pfam" id="PF09924"/>
    </source>
</evidence>
<dbReference type="AlphaFoldDB" id="A0A285RYY4"/>
<keyword evidence="4" id="KW-1133">Transmembrane helix</keyword>
<comment type="subcellular location">
    <subcellularLocation>
        <location evidence="1">Cell membrane</location>
        <topology evidence="1">Multi-pass membrane protein</topology>
    </subcellularLocation>
</comment>
<dbReference type="GO" id="GO:0016755">
    <property type="term" value="F:aminoacyltransferase activity"/>
    <property type="evidence" value="ECO:0007669"/>
    <property type="project" value="TreeGrafter"/>
</dbReference>
<name>A0A285RYY4_9BACL</name>
<evidence type="ECO:0000256" key="1">
    <source>
        <dbReference type="ARBA" id="ARBA00004651"/>
    </source>
</evidence>
<keyword evidence="3" id="KW-0812">Transmembrane</keyword>
<dbReference type="GO" id="GO:0055091">
    <property type="term" value="P:phospholipid homeostasis"/>
    <property type="evidence" value="ECO:0007669"/>
    <property type="project" value="TreeGrafter"/>
</dbReference>
<dbReference type="EMBL" id="OBMQ01000002">
    <property type="protein sequence ID" value="SOB99571.1"/>
    <property type="molecule type" value="Genomic_DNA"/>
</dbReference>
<evidence type="ECO:0000256" key="4">
    <source>
        <dbReference type="ARBA" id="ARBA00022989"/>
    </source>
</evidence>
<keyword evidence="7" id="KW-0808">Transferase</keyword>
<accession>A0A285RYY4</accession>
<dbReference type="RefSeq" id="WP_097072580.1">
    <property type="nucleotide sequence ID" value="NZ_OBMQ01000002.1"/>
</dbReference>
<dbReference type="InterPro" id="IPR051211">
    <property type="entry name" value="PG_lysyltransferase"/>
</dbReference>
<dbReference type="GO" id="GO:0005886">
    <property type="term" value="C:plasma membrane"/>
    <property type="evidence" value="ECO:0007669"/>
    <property type="project" value="UniProtKB-SubCell"/>
</dbReference>
<dbReference type="Proteomes" id="UP000219636">
    <property type="component" value="Unassembled WGS sequence"/>
</dbReference>
<keyword evidence="5" id="KW-0472">Membrane</keyword>
<dbReference type="OrthoDB" id="145485at2"/>
<dbReference type="PANTHER" id="PTHR34697">
    <property type="entry name" value="PHOSPHATIDYLGLYCEROL LYSYLTRANSFERASE"/>
    <property type="match status" value="1"/>
</dbReference>
<reference evidence="8" key="1">
    <citation type="submission" date="2017-08" db="EMBL/GenBank/DDBJ databases">
        <authorList>
            <person name="Varghese N."/>
            <person name="Submissions S."/>
        </authorList>
    </citation>
    <scope>NUCLEOTIDE SEQUENCE [LARGE SCALE GENOMIC DNA]</scope>
    <source>
        <strain evidence="8">JC22</strain>
    </source>
</reference>
<keyword evidence="2" id="KW-1003">Cell membrane</keyword>